<gene>
    <name evidence="2" type="ORF">SAMN05216602_0542</name>
</gene>
<evidence type="ECO:0000259" key="1">
    <source>
        <dbReference type="Pfam" id="PF00535"/>
    </source>
</evidence>
<accession>A0A1I3H229</accession>
<protein>
    <submittedName>
        <fullName evidence="2">Glycosyltransferase, GT2 family</fullName>
    </submittedName>
</protein>
<dbReference type="PANTHER" id="PTHR43179">
    <property type="entry name" value="RHAMNOSYLTRANSFERASE WBBL"/>
    <property type="match status" value="1"/>
</dbReference>
<keyword evidence="2" id="KW-0808">Transferase</keyword>
<dbReference type="SUPFAM" id="SSF53448">
    <property type="entry name" value="Nucleotide-diphospho-sugar transferases"/>
    <property type="match status" value="3"/>
</dbReference>
<dbReference type="Proteomes" id="UP000183018">
    <property type="component" value="Unassembled WGS sequence"/>
</dbReference>
<keyword evidence="3" id="KW-1185">Reference proteome</keyword>
<proteinExistence type="predicted"/>
<dbReference type="OrthoDB" id="9179784at2"/>
<feature type="domain" description="Glycosyltransferase 2-like" evidence="1">
    <location>
        <begin position="572"/>
        <end position="696"/>
    </location>
</feature>
<name>A0A1I3H229_9GAMM</name>
<sequence length="1189" mass="133581">MSSTRLVSIVIPAYKATYFEAALSSALRQNYDDIEIVIGDDCPDDGIATIVEKLKAKSPWPIRYIRNQVGLGEIGNVTRCVAEARGEYIKFLYDDDVIVPDCIRLLVDTLENTPGVSLVSSRRRLIDKDGDFLPDISATVFPFEGDALLNGPDVVSFWGDHTVNFVGEPSSVLCRRADLLAFGDGIFSLDGQEIDWIGDLAIYAKLLRQGNLAMLARPLSYFRISSEQYSQQARDDQSVGIEWHRKFKELIRHLGWVSDGGDNGVIRVAALSEPGEFRDYDLLARFTKPAESKRVPQQQLQEWLAGRTATAIEMQHIRQRLAALSGGARFLIVLSDPQGQPESVMTTLRSLEQSGPVFEQTRVAVLSSSAERPESSLGERLVWRTTSDAERVAAINGLIGELDFDWLLLADAGTEFTASGLLMVALELLGDHQCRALYADELHRAKDGSLTVALRPDFNLDLLLSFPASMAKHWLFHRDTLLDLQGFDTSCPEIAEFDLILRLLEQGGMAGLGHVAEPICIAEAPLMQDSALERQRIQRHLQTRGYSSAQVDSKFPGCYHLQYGHGERPLVSILIPTKDQLAMVQRCVESLLEQTRYSHYEVLIIDNASETPEAQAWLAGIEALQEEKIRVLRYPQPFNFSAMNNFAAREARGEYLVLLNNDTAIIREDWLDEMLNHAQRPEVGIVGAKLLYPSGRIQHAGVVLGLNGPADHPFIGEAVDTPGHMWRLQVDQNYSAVTAACLMIRRSLYMEVGGMDEEAFKVSYNDVDLCLKAGQAGYLTVWTPHALVLHEGNVSQKAIDPQKQEIKRKRFVAEQAIMYERWLPLLARDPAYNANLSLVQRGGFKLTDNAISWRPLQTWRPLPTLLVHQADMQGCGHYRVIQPFIAMKQQGLVDGALSRGLMHTPDLERYDPDSVVLQRQVGEDRIQAMQRMKAFSRAFKVYELDDYLPNLPVKNIHRSHMPKDILKTLRRGLGFVDRFVVSTDALGEAFSGLHDDIRVVKNRLPTQWWQGLESARRVSARPRVGWAGGISHTGDLEMVGDVVRELANEVDWVFFGMCPENLKPYIREFHPGVHIESYPAALAKLNLDLAIAPVEQNLFNECKSNLRLLEYGACGFPVVCSDIRCYQDDAFPVTRVKNRYKDWVDAIRMHLADLDATARMGDELQKIVLSDWMLQGENLDAWARAWLPD</sequence>
<dbReference type="CDD" id="cd04186">
    <property type="entry name" value="GT_2_like_c"/>
    <property type="match status" value="1"/>
</dbReference>
<evidence type="ECO:0000313" key="2">
    <source>
        <dbReference type="EMBL" id="SFI29587.1"/>
    </source>
</evidence>
<dbReference type="GO" id="GO:0016757">
    <property type="term" value="F:glycosyltransferase activity"/>
    <property type="evidence" value="ECO:0007669"/>
    <property type="project" value="UniProtKB-KW"/>
</dbReference>
<dbReference type="STRING" id="289370.SAMN05216602_0542"/>
<dbReference type="PANTHER" id="PTHR43179:SF7">
    <property type="entry name" value="RHAMNOSYLTRANSFERASE WBBL"/>
    <property type="match status" value="1"/>
</dbReference>
<reference evidence="3" key="1">
    <citation type="submission" date="2016-10" db="EMBL/GenBank/DDBJ databases">
        <authorList>
            <person name="Varghese N."/>
            <person name="Submissions S."/>
        </authorList>
    </citation>
    <scope>NUCLEOTIDE SEQUENCE [LARGE SCALE GENOMIC DNA]</scope>
    <source>
        <strain evidence="3">LMG 22563</strain>
    </source>
</reference>
<dbReference type="CDD" id="cd00761">
    <property type="entry name" value="Glyco_tranf_GTA_type"/>
    <property type="match status" value="1"/>
</dbReference>
<dbReference type="InterPro" id="IPR029044">
    <property type="entry name" value="Nucleotide-diphossugar_trans"/>
</dbReference>
<feature type="domain" description="Glycosyltransferase 2-like" evidence="1">
    <location>
        <begin position="8"/>
        <end position="130"/>
    </location>
</feature>
<dbReference type="AlphaFoldDB" id="A0A1I3H229"/>
<dbReference type="Gene3D" id="3.40.50.2000">
    <property type="entry name" value="Glycogen Phosphorylase B"/>
    <property type="match status" value="1"/>
</dbReference>
<dbReference type="Gene3D" id="3.90.550.10">
    <property type="entry name" value="Spore Coat Polysaccharide Biosynthesis Protein SpsA, Chain A"/>
    <property type="match status" value="2"/>
</dbReference>
<dbReference type="SUPFAM" id="SSF53756">
    <property type="entry name" value="UDP-Glycosyltransferase/glycogen phosphorylase"/>
    <property type="match status" value="1"/>
</dbReference>
<organism evidence="2 3">
    <name type="scientific">Phytopseudomonas argentinensis</name>
    <dbReference type="NCBI Taxonomy" id="289370"/>
    <lineage>
        <taxon>Bacteria</taxon>
        <taxon>Pseudomonadati</taxon>
        <taxon>Pseudomonadota</taxon>
        <taxon>Gammaproteobacteria</taxon>
        <taxon>Pseudomonadales</taxon>
        <taxon>Pseudomonadaceae</taxon>
        <taxon>Phytopseudomonas</taxon>
    </lineage>
</organism>
<dbReference type="Pfam" id="PF00535">
    <property type="entry name" value="Glycos_transf_2"/>
    <property type="match status" value="2"/>
</dbReference>
<dbReference type="RefSeq" id="WP_074880670.1">
    <property type="nucleotide sequence ID" value="NZ_FORC01000001.1"/>
</dbReference>
<dbReference type="EMBL" id="FORC01000001">
    <property type="protein sequence ID" value="SFI29587.1"/>
    <property type="molecule type" value="Genomic_DNA"/>
</dbReference>
<evidence type="ECO:0000313" key="3">
    <source>
        <dbReference type="Proteomes" id="UP000183018"/>
    </source>
</evidence>
<dbReference type="InterPro" id="IPR001173">
    <property type="entry name" value="Glyco_trans_2-like"/>
</dbReference>